<evidence type="ECO:0000256" key="1">
    <source>
        <dbReference type="SAM" id="MobiDB-lite"/>
    </source>
</evidence>
<proteinExistence type="predicted"/>
<name>A0ABR0QNZ2_GOSAR</name>
<evidence type="ECO:0000313" key="3">
    <source>
        <dbReference type="Proteomes" id="UP001358586"/>
    </source>
</evidence>
<reference evidence="2 3" key="1">
    <citation type="submission" date="2023-03" db="EMBL/GenBank/DDBJ databases">
        <title>WGS of Gossypium arboreum.</title>
        <authorList>
            <person name="Yu D."/>
        </authorList>
    </citation>
    <scope>NUCLEOTIDE SEQUENCE [LARGE SCALE GENOMIC DNA]</scope>
    <source>
        <tissue evidence="2">Leaf</tissue>
    </source>
</reference>
<gene>
    <name evidence="2" type="ORF">PVK06_009581</name>
</gene>
<feature type="region of interest" description="Disordered" evidence="1">
    <location>
        <begin position="24"/>
        <end position="46"/>
    </location>
</feature>
<sequence>MREQREESRDEMTLMIQMKRNLINGKGLAENPKNPNTRGYQHYTNGIEDPIYPPGFTPPHVPLGGIVPSNTIVSDLNDPKKLEKLKIGAPIQPEFIDAQDRCNTPHPT</sequence>
<organism evidence="2 3">
    <name type="scientific">Gossypium arboreum</name>
    <name type="common">Tree cotton</name>
    <name type="synonym">Gossypium nanking</name>
    <dbReference type="NCBI Taxonomy" id="29729"/>
    <lineage>
        <taxon>Eukaryota</taxon>
        <taxon>Viridiplantae</taxon>
        <taxon>Streptophyta</taxon>
        <taxon>Embryophyta</taxon>
        <taxon>Tracheophyta</taxon>
        <taxon>Spermatophyta</taxon>
        <taxon>Magnoliopsida</taxon>
        <taxon>eudicotyledons</taxon>
        <taxon>Gunneridae</taxon>
        <taxon>Pentapetalae</taxon>
        <taxon>rosids</taxon>
        <taxon>malvids</taxon>
        <taxon>Malvales</taxon>
        <taxon>Malvaceae</taxon>
        <taxon>Malvoideae</taxon>
        <taxon>Gossypium</taxon>
    </lineage>
</organism>
<accession>A0ABR0QNZ2</accession>
<protein>
    <submittedName>
        <fullName evidence="2">Uncharacterized protein</fullName>
    </submittedName>
</protein>
<dbReference type="EMBL" id="JARKNE010000003">
    <property type="protein sequence ID" value="KAK5840678.1"/>
    <property type="molecule type" value="Genomic_DNA"/>
</dbReference>
<keyword evidence="3" id="KW-1185">Reference proteome</keyword>
<dbReference type="Proteomes" id="UP001358586">
    <property type="component" value="Chromosome 3"/>
</dbReference>
<comment type="caution">
    <text evidence="2">The sequence shown here is derived from an EMBL/GenBank/DDBJ whole genome shotgun (WGS) entry which is preliminary data.</text>
</comment>
<feature type="compositionally biased region" description="Polar residues" evidence="1">
    <location>
        <begin position="33"/>
        <end position="44"/>
    </location>
</feature>
<evidence type="ECO:0000313" key="2">
    <source>
        <dbReference type="EMBL" id="KAK5840678.1"/>
    </source>
</evidence>